<evidence type="ECO:0000259" key="3">
    <source>
        <dbReference type="PROSITE" id="PS50113"/>
    </source>
</evidence>
<name>A0A372LA88_9BACI</name>
<evidence type="ECO:0000259" key="2">
    <source>
        <dbReference type="PROSITE" id="PS50112"/>
    </source>
</evidence>
<dbReference type="InterPro" id="IPR002645">
    <property type="entry name" value="STAS_dom"/>
</dbReference>
<dbReference type="GO" id="GO:0006355">
    <property type="term" value="P:regulation of DNA-templated transcription"/>
    <property type="evidence" value="ECO:0007669"/>
    <property type="project" value="InterPro"/>
</dbReference>
<evidence type="ECO:0000313" key="6">
    <source>
        <dbReference type="Proteomes" id="UP000264541"/>
    </source>
</evidence>
<dbReference type="PROSITE" id="PS50113">
    <property type="entry name" value="PAC"/>
    <property type="match status" value="1"/>
</dbReference>
<reference evidence="5 6" key="1">
    <citation type="submission" date="2018-08" db="EMBL/GenBank/DDBJ databases">
        <title>Bacillus chawlae sp. nov., Bacillus glennii sp. nov., and Bacillus saganii sp. nov. Isolated from the Vehicle Assembly Building at Kennedy Space Center where the Viking Spacecraft were Assembled.</title>
        <authorList>
            <person name="Seuylemezian A."/>
            <person name="Vaishampayan P."/>
        </authorList>
    </citation>
    <scope>NUCLEOTIDE SEQUENCE [LARGE SCALE GENOMIC DNA]</scope>
    <source>
        <strain evidence="5 6">V47-23a</strain>
    </source>
</reference>
<dbReference type="RefSeq" id="WP_117328551.1">
    <property type="nucleotide sequence ID" value="NZ_QVTE01000073.1"/>
</dbReference>
<organism evidence="5 6">
    <name type="scientific">Peribacillus saganii</name>
    <dbReference type="NCBI Taxonomy" id="2303992"/>
    <lineage>
        <taxon>Bacteria</taxon>
        <taxon>Bacillati</taxon>
        <taxon>Bacillota</taxon>
        <taxon>Bacilli</taxon>
        <taxon>Bacillales</taxon>
        <taxon>Bacillaceae</taxon>
        <taxon>Peribacillus</taxon>
    </lineage>
</organism>
<dbReference type="NCBIfam" id="TIGR00229">
    <property type="entry name" value="sensory_box"/>
    <property type="match status" value="1"/>
</dbReference>
<dbReference type="Pfam" id="PF00989">
    <property type="entry name" value="PAS"/>
    <property type="match status" value="1"/>
</dbReference>
<dbReference type="InterPro" id="IPR013767">
    <property type="entry name" value="PAS_fold"/>
</dbReference>
<dbReference type="InterPro" id="IPR000700">
    <property type="entry name" value="PAS-assoc_C"/>
</dbReference>
<dbReference type="SMART" id="SM00091">
    <property type="entry name" value="PAS"/>
    <property type="match status" value="1"/>
</dbReference>
<dbReference type="EMBL" id="QVTE01000073">
    <property type="protein sequence ID" value="RFU62602.1"/>
    <property type="molecule type" value="Genomic_DNA"/>
</dbReference>
<feature type="domain" description="PAS" evidence="2">
    <location>
        <begin position="4"/>
        <end position="74"/>
    </location>
</feature>
<dbReference type="InterPro" id="IPR035965">
    <property type="entry name" value="PAS-like_dom_sf"/>
</dbReference>
<dbReference type="SUPFAM" id="SSF52091">
    <property type="entry name" value="SpoIIaa-like"/>
    <property type="match status" value="1"/>
</dbReference>
<dbReference type="PROSITE" id="PS50801">
    <property type="entry name" value="STAS"/>
    <property type="match status" value="1"/>
</dbReference>
<proteinExistence type="predicted"/>
<dbReference type="InterPro" id="IPR000014">
    <property type="entry name" value="PAS"/>
</dbReference>
<dbReference type="Gene3D" id="3.30.450.20">
    <property type="entry name" value="PAS domain"/>
    <property type="match status" value="1"/>
</dbReference>
<sequence>MKMDEEMYRQIVESSADAIIIQQDGKFMYLNPSGVKLLRAASSEEVIGTSVFEIIPEEYKEFIIRDANSVLEENKPSEIIEKQLKRFDGTLVEVETICTPVIYKGRTAIQSVFRDITQRKETERTLEKVAKERNALVAPVLPILEGVAVMPLVGSIDDDRAKYILEHVPVKVQEQNVHTLISDFSGINTLDETVIDCLFQTSAVLGLLGVRSIVSGVRPEVAQSVIQLGMDLSLIQIFGTVQQALREFGVKG</sequence>
<dbReference type="PROSITE" id="PS50112">
    <property type="entry name" value="PAS"/>
    <property type="match status" value="1"/>
</dbReference>
<dbReference type="InterPro" id="IPR036513">
    <property type="entry name" value="STAS_dom_sf"/>
</dbReference>
<keyword evidence="1" id="KW-0597">Phosphoprotein</keyword>
<evidence type="ECO:0000259" key="4">
    <source>
        <dbReference type="PROSITE" id="PS50801"/>
    </source>
</evidence>
<feature type="domain" description="PAC" evidence="3">
    <location>
        <begin position="78"/>
        <end position="128"/>
    </location>
</feature>
<dbReference type="Pfam" id="PF01740">
    <property type="entry name" value="STAS"/>
    <property type="match status" value="1"/>
</dbReference>
<dbReference type="CDD" id="cd00130">
    <property type="entry name" value="PAS"/>
    <property type="match status" value="1"/>
</dbReference>
<accession>A0A372LA88</accession>
<dbReference type="AlphaFoldDB" id="A0A372LA88"/>
<comment type="caution">
    <text evidence="5">The sequence shown here is derived from an EMBL/GenBank/DDBJ whole genome shotgun (WGS) entry which is preliminary data.</text>
</comment>
<dbReference type="InterPro" id="IPR051932">
    <property type="entry name" value="Bact_StressResp_Reg"/>
</dbReference>
<dbReference type="OrthoDB" id="2702602at2"/>
<dbReference type="PANTHER" id="PTHR33745">
    <property type="entry name" value="RSBT ANTAGONIST PROTEIN RSBS-RELATED"/>
    <property type="match status" value="1"/>
</dbReference>
<dbReference type="Proteomes" id="UP000264541">
    <property type="component" value="Unassembled WGS sequence"/>
</dbReference>
<dbReference type="CDD" id="cd07041">
    <property type="entry name" value="STAS_RsbR_RsbS_like"/>
    <property type="match status" value="1"/>
</dbReference>
<dbReference type="Gene3D" id="3.30.750.24">
    <property type="entry name" value="STAS domain"/>
    <property type="match status" value="1"/>
</dbReference>
<feature type="domain" description="STAS" evidence="4">
    <location>
        <begin position="137"/>
        <end position="248"/>
    </location>
</feature>
<evidence type="ECO:0000256" key="1">
    <source>
        <dbReference type="ARBA" id="ARBA00022553"/>
    </source>
</evidence>
<keyword evidence="6" id="KW-1185">Reference proteome</keyword>
<dbReference type="PANTHER" id="PTHR33745:SF3">
    <property type="entry name" value="RSBT CO-ANTAGONIST PROTEIN RSBRC"/>
    <property type="match status" value="1"/>
</dbReference>
<evidence type="ECO:0000313" key="5">
    <source>
        <dbReference type="EMBL" id="RFU62602.1"/>
    </source>
</evidence>
<gene>
    <name evidence="5" type="ORF">D0469_20370</name>
</gene>
<protein>
    <submittedName>
        <fullName evidence="5">PAS domain S-box protein</fullName>
    </submittedName>
</protein>
<dbReference type="SUPFAM" id="SSF55785">
    <property type="entry name" value="PYP-like sensor domain (PAS domain)"/>
    <property type="match status" value="1"/>
</dbReference>